<evidence type="ECO:0000313" key="4">
    <source>
        <dbReference type="EMBL" id="MBI5251025.1"/>
    </source>
</evidence>
<organism evidence="4 5">
    <name type="scientific">Desulfomonile tiedjei</name>
    <dbReference type="NCBI Taxonomy" id="2358"/>
    <lineage>
        <taxon>Bacteria</taxon>
        <taxon>Pseudomonadati</taxon>
        <taxon>Thermodesulfobacteriota</taxon>
        <taxon>Desulfomonilia</taxon>
        <taxon>Desulfomonilales</taxon>
        <taxon>Desulfomonilaceae</taxon>
        <taxon>Desulfomonile</taxon>
    </lineage>
</organism>
<evidence type="ECO:0000256" key="2">
    <source>
        <dbReference type="PROSITE-ProRule" id="PRU00169"/>
    </source>
</evidence>
<dbReference type="EMBL" id="JACRDE010000422">
    <property type="protein sequence ID" value="MBI5251025.1"/>
    <property type="molecule type" value="Genomic_DNA"/>
</dbReference>
<feature type="modified residue" description="4-aspartylphosphate" evidence="2">
    <location>
        <position position="58"/>
    </location>
</feature>
<dbReference type="InterPro" id="IPR001789">
    <property type="entry name" value="Sig_transdc_resp-reg_receiver"/>
</dbReference>
<dbReference type="PROSITE" id="PS50110">
    <property type="entry name" value="RESPONSE_REGULATORY"/>
    <property type="match status" value="1"/>
</dbReference>
<dbReference type="PANTHER" id="PTHR44591:SF3">
    <property type="entry name" value="RESPONSE REGULATORY DOMAIN-CONTAINING PROTEIN"/>
    <property type="match status" value="1"/>
</dbReference>
<proteinExistence type="predicted"/>
<dbReference type="Proteomes" id="UP000807825">
    <property type="component" value="Unassembled WGS sequence"/>
</dbReference>
<reference evidence="4" key="1">
    <citation type="submission" date="2020-07" db="EMBL/GenBank/DDBJ databases">
        <title>Huge and variable diversity of episymbiotic CPR bacteria and DPANN archaea in groundwater ecosystems.</title>
        <authorList>
            <person name="He C.Y."/>
            <person name="Keren R."/>
            <person name="Whittaker M."/>
            <person name="Farag I.F."/>
            <person name="Doudna J."/>
            <person name="Cate J.H.D."/>
            <person name="Banfield J.F."/>
        </authorList>
    </citation>
    <scope>NUCLEOTIDE SEQUENCE</scope>
    <source>
        <strain evidence="4">NC_groundwater_1664_Pr3_B-0.1um_52_9</strain>
    </source>
</reference>
<keyword evidence="1 2" id="KW-0597">Phosphoprotein</keyword>
<dbReference type="Pfam" id="PF00072">
    <property type="entry name" value="Response_reg"/>
    <property type="match status" value="1"/>
</dbReference>
<dbReference type="SMART" id="SM00448">
    <property type="entry name" value="REC"/>
    <property type="match status" value="1"/>
</dbReference>
<dbReference type="SUPFAM" id="SSF52172">
    <property type="entry name" value="CheY-like"/>
    <property type="match status" value="1"/>
</dbReference>
<dbReference type="AlphaFoldDB" id="A0A9D6Z4K1"/>
<evidence type="ECO:0000259" key="3">
    <source>
        <dbReference type="PROSITE" id="PS50110"/>
    </source>
</evidence>
<dbReference type="Gene3D" id="3.40.50.2300">
    <property type="match status" value="1"/>
</dbReference>
<evidence type="ECO:0000256" key="1">
    <source>
        <dbReference type="ARBA" id="ARBA00022553"/>
    </source>
</evidence>
<dbReference type="InterPro" id="IPR050595">
    <property type="entry name" value="Bact_response_regulator"/>
</dbReference>
<dbReference type="InterPro" id="IPR011006">
    <property type="entry name" value="CheY-like_superfamily"/>
</dbReference>
<feature type="domain" description="Response regulatory" evidence="3">
    <location>
        <begin position="11"/>
        <end position="120"/>
    </location>
</feature>
<dbReference type="GO" id="GO:0000160">
    <property type="term" value="P:phosphorelay signal transduction system"/>
    <property type="evidence" value="ECO:0007669"/>
    <property type="project" value="InterPro"/>
</dbReference>
<dbReference type="PANTHER" id="PTHR44591">
    <property type="entry name" value="STRESS RESPONSE REGULATOR PROTEIN 1"/>
    <property type="match status" value="1"/>
</dbReference>
<name>A0A9D6Z4K1_9BACT</name>
<comment type="caution">
    <text evidence="4">The sequence shown here is derived from an EMBL/GenBank/DDBJ whole genome shotgun (WGS) entry which is preliminary data.</text>
</comment>
<accession>A0A9D6Z4K1</accession>
<gene>
    <name evidence="4" type="ORF">HY912_16165</name>
</gene>
<sequence>MPHLEILKGKRLLVVDDEPDVLETVRELLSDSEVSTSTSFEDAVELVHSQDFDLVILDIMGVDGFTLLEECRKRSLPAAMLTAHAITIESINKSVKLGAISFLPKEELGRLPELVAEILTDVAEGRTHWKNLFERLGPYFKERLGLTWDDLEKPPSPPYSY</sequence>
<evidence type="ECO:0000313" key="5">
    <source>
        <dbReference type="Proteomes" id="UP000807825"/>
    </source>
</evidence>
<protein>
    <submittedName>
        <fullName evidence="4">Response regulator</fullName>
    </submittedName>
</protein>